<dbReference type="PROSITE" id="PS51257">
    <property type="entry name" value="PROKAR_LIPOPROTEIN"/>
    <property type="match status" value="1"/>
</dbReference>
<evidence type="ECO:0000256" key="1">
    <source>
        <dbReference type="SAM" id="SignalP"/>
    </source>
</evidence>
<dbReference type="AlphaFoldDB" id="A0A6N7S4K3"/>
<dbReference type="Proteomes" id="UP000433575">
    <property type="component" value="Unassembled WGS sequence"/>
</dbReference>
<name>A0A6N7S4K3_9FIRM</name>
<evidence type="ECO:0000313" key="3">
    <source>
        <dbReference type="EMBL" id="MSC32112.1"/>
    </source>
</evidence>
<evidence type="ECO:0000313" key="5">
    <source>
        <dbReference type="Proteomes" id="UP000480929"/>
    </source>
</evidence>
<dbReference type="EMBL" id="WKPJ01000004">
    <property type="protein sequence ID" value="MSA88565.1"/>
    <property type="molecule type" value="Genomic_DNA"/>
</dbReference>
<feature type="signal peptide" evidence="1">
    <location>
        <begin position="1"/>
        <end position="20"/>
    </location>
</feature>
<dbReference type="RefSeq" id="WP_154238094.1">
    <property type="nucleotide sequence ID" value="NZ_CALJPI010000141.1"/>
</dbReference>
<evidence type="ECO:0000313" key="2">
    <source>
        <dbReference type="EMBL" id="MSA88565.1"/>
    </source>
</evidence>
<dbReference type="SUPFAM" id="SSF52821">
    <property type="entry name" value="Rhodanese/Cell cycle control phosphatase"/>
    <property type="match status" value="1"/>
</dbReference>
<keyword evidence="5" id="KW-1185">Reference proteome</keyword>
<gene>
    <name evidence="3" type="ORF">GKD88_03155</name>
    <name evidence="2" type="ORF">GKE08_04425</name>
</gene>
<dbReference type="OrthoDB" id="1652655at2"/>
<dbReference type="Proteomes" id="UP000480929">
    <property type="component" value="Unassembled WGS sequence"/>
</dbReference>
<keyword evidence="1" id="KW-0732">Signal</keyword>
<proteinExistence type="predicted"/>
<organism evidence="2 4">
    <name type="scientific">Holdemania massiliensis</name>
    <dbReference type="NCBI Taxonomy" id="1468449"/>
    <lineage>
        <taxon>Bacteria</taxon>
        <taxon>Bacillati</taxon>
        <taxon>Bacillota</taxon>
        <taxon>Erysipelotrichia</taxon>
        <taxon>Erysipelotrichales</taxon>
        <taxon>Erysipelotrichaceae</taxon>
        <taxon>Holdemania</taxon>
    </lineage>
</organism>
<evidence type="ECO:0000313" key="4">
    <source>
        <dbReference type="Proteomes" id="UP000433575"/>
    </source>
</evidence>
<accession>A0A6N7S4K3</accession>
<feature type="chain" id="PRO_5038625551" description="Rhodanese domain-containing protein" evidence="1">
    <location>
        <begin position="21"/>
        <end position="227"/>
    </location>
</feature>
<sequence>MKKKRLLIGLCVLILGGCSAQPQSAPLPDPVSAPSALPEKSVPQSALMSDSPISPTNLDDYLFLKDVLYFDLRSPAQLAEEGSVAGFVNIPFYGVLVDYERKDNVLYRMTKVRDDQGQVIAQMGDVGSFSANYEESESLIRDLFPQDQPIVFISTAGVEAAYMICLLQQLGYDGSKLYNAGTFSNGMGNIIAYKDYPDAKYHVPGTNVYTVSSQFLWSETLTPAADE</sequence>
<evidence type="ECO:0008006" key="6">
    <source>
        <dbReference type="Google" id="ProtNLM"/>
    </source>
</evidence>
<comment type="caution">
    <text evidence="2">The sequence shown here is derived from an EMBL/GenBank/DDBJ whole genome shotgun (WGS) entry which is preliminary data.</text>
</comment>
<protein>
    <recommendedName>
        <fullName evidence="6">Rhodanese domain-containing protein</fullName>
    </recommendedName>
</protein>
<dbReference type="InterPro" id="IPR036873">
    <property type="entry name" value="Rhodanese-like_dom_sf"/>
</dbReference>
<dbReference type="Gene3D" id="3.40.250.10">
    <property type="entry name" value="Rhodanese-like domain"/>
    <property type="match status" value="1"/>
</dbReference>
<reference evidence="4 5" key="1">
    <citation type="journal article" date="2019" name="Nat. Med.">
        <title>A library of human gut bacterial isolates paired with longitudinal multiomics data enables mechanistic microbiome research.</title>
        <authorList>
            <person name="Poyet M."/>
            <person name="Groussin M."/>
            <person name="Gibbons S.M."/>
            <person name="Avila-Pacheco J."/>
            <person name="Jiang X."/>
            <person name="Kearney S.M."/>
            <person name="Perrotta A.R."/>
            <person name="Berdy B."/>
            <person name="Zhao S."/>
            <person name="Lieberman T.D."/>
            <person name="Swanson P.K."/>
            <person name="Smith M."/>
            <person name="Roesemann S."/>
            <person name="Alexander J.E."/>
            <person name="Rich S.A."/>
            <person name="Livny J."/>
            <person name="Vlamakis H."/>
            <person name="Clish C."/>
            <person name="Bullock K."/>
            <person name="Deik A."/>
            <person name="Scott J."/>
            <person name="Pierce K.A."/>
            <person name="Xavier R.J."/>
            <person name="Alm E.J."/>
        </authorList>
    </citation>
    <scope>NUCLEOTIDE SEQUENCE [LARGE SCALE GENOMIC DNA]</scope>
    <source>
        <strain evidence="2 4">BIOML-A4</strain>
        <strain evidence="3 5">BIOML-A5</strain>
    </source>
</reference>
<dbReference type="EMBL" id="WKPI01000003">
    <property type="protein sequence ID" value="MSC32112.1"/>
    <property type="molecule type" value="Genomic_DNA"/>
</dbReference>